<name>A0ABD3MVL2_9STRA</name>
<keyword evidence="3" id="KW-1185">Reference proteome</keyword>
<proteinExistence type="predicted"/>
<gene>
    <name evidence="2" type="ORF">ACHAWU_005446</name>
</gene>
<comment type="caution">
    <text evidence="2">The sequence shown here is derived from an EMBL/GenBank/DDBJ whole genome shotgun (WGS) entry which is preliminary data.</text>
</comment>
<sequence length="307" mass="33535">MTMKLHVVLRVAAAFLLTLPLSNAYAPLAGITARSVKTLEDVDLSRFVSTPAAKGEKCMLVLGTYAADFNAIEYAQRLRYYLPDLQQRGITKIGLVLNCETDAAKRLVDLVDLPCDASDGKEVTLMVDPMGNAGRAFGVGTGWRPDDSEMSPYVKLFGMLFGLGAWATLPAVIGGYIGNPFKPQPWIEDAMAVGQRKGRWPDMALILDDNSDKVVTNKFTELPVVGSWPRRPLELATLRLQNMLDISIKNWKELAPNDEALNAGVLTQLGGCVVCDENGEALFEWKDAGICAVANFEDILEKIPVTE</sequence>
<evidence type="ECO:0000313" key="3">
    <source>
        <dbReference type="Proteomes" id="UP001530293"/>
    </source>
</evidence>
<feature type="signal peptide" evidence="1">
    <location>
        <begin position="1"/>
        <end position="24"/>
    </location>
</feature>
<evidence type="ECO:0000313" key="2">
    <source>
        <dbReference type="EMBL" id="KAL3767988.1"/>
    </source>
</evidence>
<accession>A0ABD3MVL2</accession>
<reference evidence="2 3" key="1">
    <citation type="submission" date="2024-10" db="EMBL/GenBank/DDBJ databases">
        <title>Updated reference genomes for cyclostephanoid diatoms.</title>
        <authorList>
            <person name="Roberts W.R."/>
            <person name="Alverson A.J."/>
        </authorList>
    </citation>
    <scope>NUCLEOTIDE SEQUENCE [LARGE SCALE GENOMIC DNA]</scope>
    <source>
        <strain evidence="2 3">AJA232-27</strain>
    </source>
</reference>
<feature type="chain" id="PRO_5044807188" evidence="1">
    <location>
        <begin position="25"/>
        <end position="307"/>
    </location>
</feature>
<dbReference type="Pfam" id="PF13911">
    <property type="entry name" value="AhpC-TSA_2"/>
    <property type="match status" value="1"/>
</dbReference>
<protein>
    <submittedName>
        <fullName evidence="2">Uncharacterized protein</fullName>
    </submittedName>
</protein>
<dbReference type="AlphaFoldDB" id="A0ABD3MVL2"/>
<organism evidence="2 3">
    <name type="scientific">Discostella pseudostelligera</name>
    <dbReference type="NCBI Taxonomy" id="259834"/>
    <lineage>
        <taxon>Eukaryota</taxon>
        <taxon>Sar</taxon>
        <taxon>Stramenopiles</taxon>
        <taxon>Ochrophyta</taxon>
        <taxon>Bacillariophyta</taxon>
        <taxon>Coscinodiscophyceae</taxon>
        <taxon>Thalassiosirophycidae</taxon>
        <taxon>Stephanodiscales</taxon>
        <taxon>Stephanodiscaceae</taxon>
        <taxon>Discostella</taxon>
    </lineage>
</organism>
<dbReference type="InterPro" id="IPR032801">
    <property type="entry name" value="PXL2A/B/C"/>
</dbReference>
<keyword evidence="1" id="KW-0732">Signal</keyword>
<evidence type="ECO:0000256" key="1">
    <source>
        <dbReference type="SAM" id="SignalP"/>
    </source>
</evidence>
<dbReference type="EMBL" id="JALLBG020000070">
    <property type="protein sequence ID" value="KAL3767988.1"/>
    <property type="molecule type" value="Genomic_DNA"/>
</dbReference>
<dbReference type="Proteomes" id="UP001530293">
    <property type="component" value="Unassembled WGS sequence"/>
</dbReference>